<dbReference type="InterPro" id="IPR000719">
    <property type="entry name" value="Prot_kinase_dom"/>
</dbReference>
<dbReference type="InterPro" id="IPR011009">
    <property type="entry name" value="Kinase-like_dom_sf"/>
</dbReference>
<dbReference type="Pfam" id="PF01636">
    <property type="entry name" value="APH"/>
    <property type="match status" value="1"/>
</dbReference>
<evidence type="ECO:0000313" key="3">
    <source>
        <dbReference type="Proteomes" id="UP000077266"/>
    </source>
</evidence>
<dbReference type="GO" id="GO:0004672">
    <property type="term" value="F:protein kinase activity"/>
    <property type="evidence" value="ECO:0007669"/>
    <property type="project" value="InterPro"/>
</dbReference>
<sequence length="471" mass="54105">MPIRPSTMKVRRYSCPPLSPSDLYYGYHYREGRDDVLRVDASLLLQYSKVELVLEMPSRSMYFLDDRKYVLKLFVPTADVDAVVRTMRLASHVVPVPRVHKHGRSGNCCYIVMDFVRGPEIFDSIHLKWPSWVLAARLEYDIRYIVYGLQELGIAHHDLFLNNVLMDRYCRVIAVFDWDFARLEPYGEEYVQRIQQPYRLHDWDYLFARNRPFGSGFVASPVDGGVRSQQAHESFLPPPGLEHFDPYLPSLTHVHDANVEHGLDPLALEIEKHPQKHLVILNGTDGSNVPAVLDDDTSSWSVKGYELVRIFTPGPVSDYVRAIRLPTTSYLDLLPLETTREQEFARVIARERPDVVLLLNWYMPLSTFFFEAMSIPTDLCDPRSTPVVLRLELVKTPAHLRPASEEEARLHKVTAVATSLDGYAQPEVPLFVLQSDTFDETVPGNVDNAYVTVQRRMTRDMLAMWGTRVPM</sequence>
<dbReference type="SMART" id="SM00220">
    <property type="entry name" value="S_TKc"/>
    <property type="match status" value="1"/>
</dbReference>
<dbReference type="EMBL" id="KV425911">
    <property type="protein sequence ID" value="KZV99199.1"/>
    <property type="molecule type" value="Genomic_DNA"/>
</dbReference>
<dbReference type="GO" id="GO:0005524">
    <property type="term" value="F:ATP binding"/>
    <property type="evidence" value="ECO:0007669"/>
    <property type="project" value="InterPro"/>
</dbReference>
<dbReference type="OrthoDB" id="4062651at2759"/>
<accession>A0A166B9M6</accession>
<feature type="domain" description="Protein kinase" evidence="1">
    <location>
        <begin position="46"/>
        <end position="276"/>
    </location>
</feature>
<dbReference type="Proteomes" id="UP000077266">
    <property type="component" value="Unassembled WGS sequence"/>
</dbReference>
<gene>
    <name evidence="2" type="ORF">EXIGLDRAFT_831555</name>
</gene>
<name>A0A166B9M6_EXIGL</name>
<evidence type="ECO:0000313" key="2">
    <source>
        <dbReference type="EMBL" id="KZV99199.1"/>
    </source>
</evidence>
<dbReference type="AlphaFoldDB" id="A0A166B9M6"/>
<dbReference type="Gene3D" id="1.10.510.10">
    <property type="entry name" value="Transferase(Phosphotransferase) domain 1"/>
    <property type="match status" value="1"/>
</dbReference>
<feature type="non-terminal residue" evidence="2">
    <location>
        <position position="1"/>
    </location>
</feature>
<dbReference type="SUPFAM" id="SSF56112">
    <property type="entry name" value="Protein kinase-like (PK-like)"/>
    <property type="match status" value="1"/>
</dbReference>
<dbReference type="InParanoid" id="A0A166B9M6"/>
<keyword evidence="3" id="KW-1185">Reference proteome</keyword>
<evidence type="ECO:0000259" key="1">
    <source>
        <dbReference type="SMART" id="SM00220"/>
    </source>
</evidence>
<dbReference type="InterPro" id="IPR002575">
    <property type="entry name" value="Aminoglycoside_PTrfase"/>
</dbReference>
<protein>
    <recommendedName>
        <fullName evidence="1">Protein kinase domain-containing protein</fullName>
    </recommendedName>
</protein>
<proteinExistence type="predicted"/>
<organism evidence="2 3">
    <name type="scientific">Exidia glandulosa HHB12029</name>
    <dbReference type="NCBI Taxonomy" id="1314781"/>
    <lineage>
        <taxon>Eukaryota</taxon>
        <taxon>Fungi</taxon>
        <taxon>Dikarya</taxon>
        <taxon>Basidiomycota</taxon>
        <taxon>Agaricomycotina</taxon>
        <taxon>Agaricomycetes</taxon>
        <taxon>Auriculariales</taxon>
        <taxon>Exidiaceae</taxon>
        <taxon>Exidia</taxon>
    </lineage>
</organism>
<reference evidence="2 3" key="1">
    <citation type="journal article" date="2016" name="Mol. Biol. Evol.">
        <title>Comparative Genomics of Early-Diverging Mushroom-Forming Fungi Provides Insights into the Origins of Lignocellulose Decay Capabilities.</title>
        <authorList>
            <person name="Nagy L.G."/>
            <person name="Riley R."/>
            <person name="Tritt A."/>
            <person name="Adam C."/>
            <person name="Daum C."/>
            <person name="Floudas D."/>
            <person name="Sun H."/>
            <person name="Yadav J.S."/>
            <person name="Pangilinan J."/>
            <person name="Larsson K.H."/>
            <person name="Matsuura K."/>
            <person name="Barry K."/>
            <person name="Labutti K."/>
            <person name="Kuo R."/>
            <person name="Ohm R.A."/>
            <person name="Bhattacharya S.S."/>
            <person name="Shirouzu T."/>
            <person name="Yoshinaga Y."/>
            <person name="Martin F.M."/>
            <person name="Grigoriev I.V."/>
            <person name="Hibbett D.S."/>
        </authorList>
    </citation>
    <scope>NUCLEOTIDE SEQUENCE [LARGE SCALE GENOMIC DNA]</scope>
    <source>
        <strain evidence="2 3">HHB12029</strain>
    </source>
</reference>